<evidence type="ECO:0000256" key="1">
    <source>
        <dbReference type="SAM" id="Phobius"/>
    </source>
</evidence>
<evidence type="ECO:0000313" key="2">
    <source>
        <dbReference type="EMBL" id="PZR08875.1"/>
    </source>
</evidence>
<sequence>MAEKKTALWKRIVGYSLFSIFALVLMFFVTFPYTALKDRIRLEADNAGYFLRIGSMGPGLFAIRASDVNVSKKSDADPPPEALKIDSLSIGPSLFPPGLKVKANMFDGTVVARVSGFGSSRVQFDADGIDLARGNLKGFSGVDFAGTVDAHLDLTIPRTAAAPNAPAEPDLSQASGSITLTTSNLAINGGTANITIPQFGPEPTPVDLPKIVIGDMSGKVKIEKGATTIEEFKSKSSDLELNLSGTIKLAKKLDYCEPNLELRVKPDPEFQKRLGLLGSALSMIGSDPKDPTWRMGRVTGYLGRPQFR</sequence>
<accession>A0A2W5TBY3</accession>
<dbReference type="AlphaFoldDB" id="A0A2W5TBY3"/>
<organism evidence="2 3">
    <name type="scientific">Archangium gephyra</name>
    <dbReference type="NCBI Taxonomy" id="48"/>
    <lineage>
        <taxon>Bacteria</taxon>
        <taxon>Pseudomonadati</taxon>
        <taxon>Myxococcota</taxon>
        <taxon>Myxococcia</taxon>
        <taxon>Myxococcales</taxon>
        <taxon>Cystobacterineae</taxon>
        <taxon>Archangiaceae</taxon>
        <taxon>Archangium</taxon>
    </lineage>
</organism>
<dbReference type="EMBL" id="QFQP01000023">
    <property type="protein sequence ID" value="PZR08875.1"/>
    <property type="molecule type" value="Genomic_DNA"/>
</dbReference>
<dbReference type="Proteomes" id="UP000249061">
    <property type="component" value="Unassembled WGS sequence"/>
</dbReference>
<keyword evidence="1" id="KW-0472">Membrane</keyword>
<keyword evidence="1" id="KW-0812">Transmembrane</keyword>
<name>A0A2W5TBY3_9BACT</name>
<gene>
    <name evidence="2" type="primary">gspN</name>
    <name evidence="2" type="ORF">DI536_23575</name>
</gene>
<reference evidence="2 3" key="1">
    <citation type="submission" date="2017-08" db="EMBL/GenBank/DDBJ databases">
        <title>Infants hospitalized years apart are colonized by the same room-sourced microbial strains.</title>
        <authorList>
            <person name="Brooks B."/>
            <person name="Olm M.R."/>
            <person name="Firek B.A."/>
            <person name="Baker R."/>
            <person name="Thomas B.C."/>
            <person name="Morowitz M.J."/>
            <person name="Banfield J.F."/>
        </authorList>
    </citation>
    <scope>NUCLEOTIDE SEQUENCE [LARGE SCALE GENOMIC DNA]</scope>
    <source>
        <strain evidence="2">S2_003_000_R2_14</strain>
    </source>
</reference>
<feature type="transmembrane region" description="Helical" evidence="1">
    <location>
        <begin position="12"/>
        <end position="33"/>
    </location>
</feature>
<comment type="caution">
    <text evidence="2">The sequence shown here is derived from an EMBL/GenBank/DDBJ whole genome shotgun (WGS) entry which is preliminary data.</text>
</comment>
<proteinExistence type="predicted"/>
<protein>
    <submittedName>
        <fullName evidence="2">Type II secretion system protein GspN</fullName>
    </submittedName>
</protein>
<dbReference type="InterPro" id="IPR030925">
    <property type="entry name" value="T2SS_GspN_Lepto"/>
</dbReference>
<evidence type="ECO:0000313" key="3">
    <source>
        <dbReference type="Proteomes" id="UP000249061"/>
    </source>
</evidence>
<dbReference type="NCBIfam" id="TIGR04411">
    <property type="entry name" value="T2SS_GspN_Lepto"/>
    <property type="match status" value="1"/>
</dbReference>
<keyword evidence="1" id="KW-1133">Transmembrane helix</keyword>